<organism evidence="1 2">
    <name type="scientific">Acrasis kona</name>
    <dbReference type="NCBI Taxonomy" id="1008807"/>
    <lineage>
        <taxon>Eukaryota</taxon>
        <taxon>Discoba</taxon>
        <taxon>Heterolobosea</taxon>
        <taxon>Tetramitia</taxon>
        <taxon>Eutetramitia</taxon>
        <taxon>Acrasidae</taxon>
        <taxon>Acrasis</taxon>
    </lineage>
</organism>
<comment type="caution">
    <text evidence="1">The sequence shown here is derived from an EMBL/GenBank/DDBJ whole genome shotgun (WGS) entry which is preliminary data.</text>
</comment>
<dbReference type="AlphaFoldDB" id="A0AAW2ZGG4"/>
<keyword evidence="2" id="KW-1185">Reference proteome</keyword>
<gene>
    <name evidence="1" type="ORF">AKO1_008990</name>
</gene>
<protein>
    <submittedName>
        <fullName evidence="1">Biotinidase</fullName>
    </submittedName>
</protein>
<dbReference type="EMBL" id="JAOPGA020001408">
    <property type="protein sequence ID" value="KAL0488093.1"/>
    <property type="molecule type" value="Genomic_DNA"/>
</dbReference>
<evidence type="ECO:0000313" key="2">
    <source>
        <dbReference type="Proteomes" id="UP001431209"/>
    </source>
</evidence>
<reference evidence="1 2" key="1">
    <citation type="submission" date="2024-03" db="EMBL/GenBank/DDBJ databases">
        <title>The Acrasis kona genome and developmental transcriptomes reveal deep origins of eukaryotic multicellular pathways.</title>
        <authorList>
            <person name="Sheikh S."/>
            <person name="Fu C.-J."/>
            <person name="Brown M.W."/>
            <person name="Baldauf S.L."/>
        </authorList>
    </citation>
    <scope>NUCLEOTIDE SEQUENCE [LARGE SCALE GENOMIC DNA]</scope>
    <source>
        <strain evidence="1 2">ATCC MYA-3509</strain>
    </source>
</reference>
<name>A0AAW2ZGG4_9EUKA</name>
<proteinExistence type="predicted"/>
<dbReference type="Proteomes" id="UP001431209">
    <property type="component" value="Unassembled WGS sequence"/>
</dbReference>
<evidence type="ECO:0000313" key="1">
    <source>
        <dbReference type="EMBL" id="KAL0488093.1"/>
    </source>
</evidence>
<sequence>MSGGFSGEVHTVFSYQGSKFDLESKNPNLLVAYIGCSPVTEQVEKYIGSVYGPKIAITHDPKATAPSDESLDLQQRKNEDAVQFVPKPAVQRLVFPELPAFTPKLRTDIDEKVEAILERTNEADYPYTEDSKKNLLIKAEDLLYKLYDNQSSSASHASKVLQQVLDEYRSISRDNNPKSRRRVRQHLVLESLIEKYSSQLGL</sequence>
<accession>A0AAW2ZGG4</accession>